<dbReference type="Pfam" id="PF08268">
    <property type="entry name" value="FBA_3"/>
    <property type="match status" value="1"/>
</dbReference>
<proteinExistence type="predicted"/>
<sequence>MASCHCHLIDKQQQNPSSFLITPRILLGPGHVGPGIIIESFSTDTRFYQWCLPQVTAQVTGSSSATLICRRHFPDGEFGEVVPIAHCDGLVLLPTDTKVYVFNPATKDAIALPQSQRNMMRHYGRLSVGLGLDTSTGKYKVARTFHRSSDDGPMEIFTMGMEVFTINGENGSSWRETSVDLPYPILGPQAGTYC</sequence>
<keyword evidence="3" id="KW-1185">Reference proteome</keyword>
<protein>
    <recommendedName>
        <fullName evidence="1">F-box associated beta-propeller type 3 domain-containing protein</fullName>
    </recommendedName>
</protein>
<organism evidence="2 3">
    <name type="scientific">Digitaria exilis</name>
    <dbReference type="NCBI Taxonomy" id="1010633"/>
    <lineage>
        <taxon>Eukaryota</taxon>
        <taxon>Viridiplantae</taxon>
        <taxon>Streptophyta</taxon>
        <taxon>Embryophyta</taxon>
        <taxon>Tracheophyta</taxon>
        <taxon>Spermatophyta</taxon>
        <taxon>Magnoliopsida</taxon>
        <taxon>Liliopsida</taxon>
        <taxon>Poales</taxon>
        <taxon>Poaceae</taxon>
        <taxon>PACMAD clade</taxon>
        <taxon>Panicoideae</taxon>
        <taxon>Panicodae</taxon>
        <taxon>Paniceae</taxon>
        <taxon>Anthephorinae</taxon>
        <taxon>Digitaria</taxon>
    </lineage>
</organism>
<dbReference type="NCBIfam" id="TIGR01640">
    <property type="entry name" value="F_box_assoc_1"/>
    <property type="match status" value="1"/>
</dbReference>
<dbReference type="InterPro" id="IPR013187">
    <property type="entry name" value="F-box-assoc_dom_typ3"/>
</dbReference>
<gene>
    <name evidence="2" type="ORF">HU200_006080</name>
</gene>
<accession>A0A835FSP5</accession>
<evidence type="ECO:0000259" key="1">
    <source>
        <dbReference type="Pfam" id="PF08268"/>
    </source>
</evidence>
<evidence type="ECO:0000313" key="2">
    <source>
        <dbReference type="EMBL" id="KAF8772087.1"/>
    </source>
</evidence>
<feature type="domain" description="F-box associated beta-propeller type 3" evidence="1">
    <location>
        <begin position="65"/>
        <end position="182"/>
    </location>
</feature>
<dbReference type="OrthoDB" id="5319261at2759"/>
<comment type="caution">
    <text evidence="2">The sequence shown here is derived from an EMBL/GenBank/DDBJ whole genome shotgun (WGS) entry which is preliminary data.</text>
</comment>
<dbReference type="InterPro" id="IPR017451">
    <property type="entry name" value="F-box-assoc_interact_dom"/>
</dbReference>
<reference evidence="2" key="1">
    <citation type="submission" date="2020-07" db="EMBL/GenBank/DDBJ databases">
        <title>Genome sequence and genetic diversity analysis of an under-domesticated orphan crop, white fonio (Digitaria exilis).</title>
        <authorList>
            <person name="Bennetzen J.L."/>
            <person name="Chen S."/>
            <person name="Ma X."/>
            <person name="Wang X."/>
            <person name="Yssel A.E.J."/>
            <person name="Chaluvadi S.R."/>
            <person name="Johnson M."/>
            <person name="Gangashetty P."/>
            <person name="Hamidou F."/>
            <person name="Sanogo M.D."/>
            <person name="Zwaenepoel A."/>
            <person name="Wallace J."/>
            <person name="Van De Peer Y."/>
            <person name="Van Deynze A."/>
        </authorList>
    </citation>
    <scope>NUCLEOTIDE SEQUENCE</scope>
    <source>
        <tissue evidence="2">Leaves</tissue>
    </source>
</reference>
<dbReference type="AlphaFoldDB" id="A0A835FSP5"/>
<dbReference type="EMBL" id="JACEFO010000429">
    <property type="protein sequence ID" value="KAF8772087.1"/>
    <property type="molecule type" value="Genomic_DNA"/>
</dbReference>
<name>A0A835FSP5_9POAL</name>
<dbReference type="Proteomes" id="UP000636709">
    <property type="component" value="Unassembled WGS sequence"/>
</dbReference>
<evidence type="ECO:0000313" key="3">
    <source>
        <dbReference type="Proteomes" id="UP000636709"/>
    </source>
</evidence>